<gene>
    <name evidence="2" type="ORF">C6Y14_30040</name>
</gene>
<feature type="compositionally biased region" description="Polar residues" evidence="1">
    <location>
        <begin position="118"/>
        <end position="131"/>
    </location>
</feature>
<dbReference type="AlphaFoldDB" id="A0A2P8Q0F2"/>
<feature type="compositionally biased region" description="Basic residues" evidence="1">
    <location>
        <begin position="36"/>
        <end position="47"/>
    </location>
</feature>
<evidence type="ECO:0000256" key="1">
    <source>
        <dbReference type="SAM" id="MobiDB-lite"/>
    </source>
</evidence>
<organism evidence="2 3">
    <name type="scientific">Streptomyces dioscori</name>
    <dbReference type="NCBI Taxonomy" id="2109333"/>
    <lineage>
        <taxon>Bacteria</taxon>
        <taxon>Bacillati</taxon>
        <taxon>Actinomycetota</taxon>
        <taxon>Actinomycetes</taxon>
        <taxon>Kitasatosporales</taxon>
        <taxon>Streptomycetaceae</taxon>
        <taxon>Streptomyces</taxon>
        <taxon>Streptomyces aurantiacus group</taxon>
    </lineage>
</organism>
<feature type="region of interest" description="Disordered" evidence="1">
    <location>
        <begin position="1"/>
        <end position="61"/>
    </location>
</feature>
<dbReference type="Proteomes" id="UP000240429">
    <property type="component" value="Unassembled WGS sequence"/>
</dbReference>
<feature type="compositionally biased region" description="Low complexity" evidence="1">
    <location>
        <begin position="1"/>
        <end position="32"/>
    </location>
</feature>
<proteinExistence type="predicted"/>
<feature type="region of interest" description="Disordered" evidence="1">
    <location>
        <begin position="90"/>
        <end position="140"/>
    </location>
</feature>
<dbReference type="EMBL" id="PYBJ01000023">
    <property type="protein sequence ID" value="PSM39729.1"/>
    <property type="molecule type" value="Genomic_DNA"/>
</dbReference>
<comment type="caution">
    <text evidence="2">The sequence shown here is derived from an EMBL/GenBank/DDBJ whole genome shotgun (WGS) entry which is preliminary data.</text>
</comment>
<name>A0A2P8Q0F2_9ACTN</name>
<protein>
    <submittedName>
        <fullName evidence="2">Uncharacterized protein</fullName>
    </submittedName>
</protein>
<evidence type="ECO:0000313" key="2">
    <source>
        <dbReference type="EMBL" id="PSM39729.1"/>
    </source>
</evidence>
<keyword evidence="3" id="KW-1185">Reference proteome</keyword>
<reference evidence="2 3" key="1">
    <citation type="submission" date="2018-03" db="EMBL/GenBank/DDBJ databases">
        <title>Streptomyces dioscori sp. nov., a novel endophytic actinobacterium isolated from bulbil of Dioscorea bulbifera L.</title>
        <authorList>
            <person name="Zhikuan W."/>
        </authorList>
    </citation>
    <scope>NUCLEOTIDE SEQUENCE [LARGE SCALE GENOMIC DNA]</scope>
    <source>
        <strain evidence="2 3">A217</strain>
    </source>
</reference>
<evidence type="ECO:0000313" key="3">
    <source>
        <dbReference type="Proteomes" id="UP000240429"/>
    </source>
</evidence>
<sequence>MSGQAPSRSRPPARGGGPRSSPRPLRGSGQQPKPKPTPRRTRTRTRTRIASVRAGPVPLPTAGTWGLVAQFPAPLTGLGLAVQASATTGPLLGARGTARPATTGPHPTTGRLSGARGTAQSPTTHPHQKATSAKRERSQQ</sequence>
<accession>A0A2P8Q0F2</accession>